<gene>
    <name evidence="1" type="ORF">AV926_04860</name>
</gene>
<sequence length="61" mass="6852">MNEEFKIGDVVRLKSGSIEMTITEIDSNIAKLTWMDNSNVMTEKELPLEAITTESKYATAL</sequence>
<name>A0A165RK40_9FLAO</name>
<protein>
    <recommendedName>
        <fullName evidence="3">DUF2158 domain-containing protein</fullName>
    </recommendedName>
</protein>
<evidence type="ECO:0000313" key="2">
    <source>
        <dbReference type="Proteomes" id="UP000076630"/>
    </source>
</evidence>
<dbReference type="OrthoDB" id="1264301at2"/>
<dbReference type="AlphaFoldDB" id="A0A165RK40"/>
<accession>A0A165RK40</accession>
<evidence type="ECO:0000313" key="1">
    <source>
        <dbReference type="EMBL" id="KZE82882.1"/>
    </source>
</evidence>
<comment type="caution">
    <text evidence="1">The sequence shown here is derived from an EMBL/GenBank/DDBJ whole genome shotgun (WGS) entry which is preliminary data.</text>
</comment>
<organism evidence="1 2">
    <name type="scientific">Myroides marinus</name>
    <dbReference type="NCBI Taxonomy" id="703342"/>
    <lineage>
        <taxon>Bacteria</taxon>
        <taxon>Pseudomonadati</taxon>
        <taxon>Bacteroidota</taxon>
        <taxon>Flavobacteriia</taxon>
        <taxon>Flavobacteriales</taxon>
        <taxon>Flavobacteriaceae</taxon>
        <taxon>Myroides</taxon>
    </lineage>
</organism>
<dbReference type="Pfam" id="PF09926">
    <property type="entry name" value="DUF2158"/>
    <property type="match status" value="1"/>
</dbReference>
<reference evidence="1 2" key="1">
    <citation type="submission" date="2016-01" db="EMBL/GenBank/DDBJ databases">
        <title>Whole genome sequencing of Myroides marinus L41.</title>
        <authorList>
            <person name="Hong K.W."/>
        </authorList>
    </citation>
    <scope>NUCLEOTIDE SEQUENCE [LARGE SCALE GENOMIC DNA]</scope>
    <source>
        <strain evidence="1 2">L41</strain>
    </source>
</reference>
<keyword evidence="2" id="KW-1185">Reference proteome</keyword>
<dbReference type="Proteomes" id="UP000076630">
    <property type="component" value="Unassembled WGS sequence"/>
</dbReference>
<dbReference type="InterPro" id="IPR019226">
    <property type="entry name" value="DUF2158"/>
</dbReference>
<proteinExistence type="predicted"/>
<evidence type="ECO:0008006" key="3">
    <source>
        <dbReference type="Google" id="ProtNLM"/>
    </source>
</evidence>
<dbReference type="RefSeq" id="WP_038986919.1">
    <property type="nucleotide sequence ID" value="NZ_JWJO01000037.1"/>
</dbReference>
<dbReference type="EMBL" id="LQNU01000041">
    <property type="protein sequence ID" value="KZE82882.1"/>
    <property type="molecule type" value="Genomic_DNA"/>
</dbReference>